<organism evidence="2 3">
    <name type="scientific">Nocardiopsis codii</name>
    <dbReference type="NCBI Taxonomy" id="3065942"/>
    <lineage>
        <taxon>Bacteria</taxon>
        <taxon>Bacillati</taxon>
        <taxon>Actinomycetota</taxon>
        <taxon>Actinomycetes</taxon>
        <taxon>Streptosporangiales</taxon>
        <taxon>Nocardiopsidaceae</taxon>
        <taxon>Nocardiopsis</taxon>
    </lineage>
</organism>
<dbReference type="RefSeq" id="WP_330091454.1">
    <property type="nucleotide sequence ID" value="NZ_JAUZMY010000008.1"/>
</dbReference>
<dbReference type="PANTHER" id="PTHR38011:SF11">
    <property type="entry name" value="2,5-DIAMINO-6-RIBOSYLAMINO-4(3H)-PYRIMIDINONE 5'-PHOSPHATE REDUCTASE"/>
    <property type="match status" value="1"/>
</dbReference>
<keyword evidence="3" id="KW-1185">Reference proteome</keyword>
<accession>A0ABU7K647</accession>
<dbReference type="Pfam" id="PF01872">
    <property type="entry name" value="RibD_C"/>
    <property type="match status" value="1"/>
</dbReference>
<gene>
    <name evidence="2" type="ORF">Q8791_10555</name>
</gene>
<dbReference type="Proteomes" id="UP001356095">
    <property type="component" value="Unassembled WGS sequence"/>
</dbReference>
<reference evidence="2 3" key="1">
    <citation type="submission" date="2023-08" db="EMBL/GenBank/DDBJ databases">
        <authorList>
            <person name="Girao M."/>
            <person name="Carvalho M.F."/>
        </authorList>
    </citation>
    <scope>NUCLEOTIDE SEQUENCE [LARGE SCALE GENOMIC DNA]</scope>
    <source>
        <strain evidence="2 3">CT-R113</strain>
    </source>
</reference>
<dbReference type="EMBL" id="JAUZMY010000008">
    <property type="protein sequence ID" value="MEE2037659.1"/>
    <property type="molecule type" value="Genomic_DNA"/>
</dbReference>
<dbReference type="InterPro" id="IPR024072">
    <property type="entry name" value="DHFR-like_dom_sf"/>
</dbReference>
<sequence>MTTFHAFLGCSLDGFIAGPNDELDWLTVFDNTGYEDFFASVDALAMGRGSYDVMRAMAQDHYRGRPIHVLSTTLAAGPHPDMGRSPVTVHPDIPALQKALADAGVRRVYADGGRTVQAFLAAGLLSDLTVTRVPVLLGRGIPLFGPDPGPLRPHLVSSHATDQGAVQSVYGFSADGH</sequence>
<dbReference type="Gene3D" id="3.40.430.10">
    <property type="entry name" value="Dihydrofolate Reductase, subunit A"/>
    <property type="match status" value="1"/>
</dbReference>
<feature type="domain" description="Bacterial bifunctional deaminase-reductase C-terminal" evidence="1">
    <location>
        <begin position="8"/>
        <end position="165"/>
    </location>
</feature>
<name>A0ABU7K647_9ACTN</name>
<protein>
    <submittedName>
        <fullName evidence="2">Dihydrofolate reductase family protein</fullName>
    </submittedName>
</protein>
<evidence type="ECO:0000313" key="2">
    <source>
        <dbReference type="EMBL" id="MEE2037659.1"/>
    </source>
</evidence>
<comment type="caution">
    <text evidence="2">The sequence shown here is derived from an EMBL/GenBank/DDBJ whole genome shotgun (WGS) entry which is preliminary data.</text>
</comment>
<dbReference type="PANTHER" id="PTHR38011">
    <property type="entry name" value="DIHYDROFOLATE REDUCTASE FAMILY PROTEIN (AFU_ORTHOLOGUE AFUA_8G06820)"/>
    <property type="match status" value="1"/>
</dbReference>
<dbReference type="SUPFAM" id="SSF53597">
    <property type="entry name" value="Dihydrofolate reductase-like"/>
    <property type="match status" value="1"/>
</dbReference>
<dbReference type="InterPro" id="IPR050765">
    <property type="entry name" value="Riboflavin_Biosynth_HTPR"/>
</dbReference>
<proteinExistence type="predicted"/>
<evidence type="ECO:0000313" key="3">
    <source>
        <dbReference type="Proteomes" id="UP001356095"/>
    </source>
</evidence>
<evidence type="ECO:0000259" key="1">
    <source>
        <dbReference type="Pfam" id="PF01872"/>
    </source>
</evidence>
<dbReference type="InterPro" id="IPR002734">
    <property type="entry name" value="RibDG_C"/>
</dbReference>